<dbReference type="GO" id="GO:0071949">
    <property type="term" value="F:FAD binding"/>
    <property type="evidence" value="ECO:0007669"/>
    <property type="project" value="InterPro"/>
</dbReference>
<dbReference type="GO" id="GO:0004497">
    <property type="term" value="F:monooxygenase activity"/>
    <property type="evidence" value="ECO:0007669"/>
    <property type="project" value="UniProtKB-KW"/>
</dbReference>
<dbReference type="Pfam" id="PF00724">
    <property type="entry name" value="Oxidored_FMN"/>
    <property type="match status" value="1"/>
</dbReference>
<evidence type="ECO:0000259" key="1">
    <source>
        <dbReference type="Pfam" id="PF00724"/>
    </source>
</evidence>
<dbReference type="SUPFAM" id="SSF51905">
    <property type="entry name" value="FAD/NAD(P)-binding domain"/>
    <property type="match status" value="1"/>
</dbReference>
<dbReference type="InterPro" id="IPR002938">
    <property type="entry name" value="FAD-bd"/>
</dbReference>
<dbReference type="PRINTS" id="PR00420">
    <property type="entry name" value="RNGMNOXGNASE"/>
</dbReference>
<gene>
    <name evidence="3" type="ORF">GA0061098_1009246</name>
</gene>
<dbReference type="EMBL" id="FMAI01000009">
    <property type="protein sequence ID" value="SCB43178.1"/>
    <property type="molecule type" value="Genomic_DNA"/>
</dbReference>
<evidence type="ECO:0000259" key="2">
    <source>
        <dbReference type="Pfam" id="PF01494"/>
    </source>
</evidence>
<sequence length="783" mass="87684">MKVAIIGGGPAGLYAAILLKKQRPGADITVYERNRADDTFGFGVVFSDATLDNFERHDLPSYRRITQEFAYWDDIAVHFRGTVHRVGGNGFCGCSRRKLLLILQERARELGVVLHFEVDVDDESRFADAELVLIADGINSRFREKYIDHFQPEVDLRSNKFAWMGSTKPLDAFTFIFQETEWGPFIAHAYQYEAGHSTWIFETDPQTFERAGLRGLDETQSAARMAEIFGWFLDGHKLLINRSMWRNFPMIRSKRWVKDNMVLLGDAKASAHFSIGSGTKLAMEDAIALAEAMQNAPSTKAALDLYEHGRREEVEKTQHAADVSLVWFEHVDRFWDFDPVQFAFGVMTRSKAITYDNLKLRAPDFVAEVEKSFAKQVRDSGFDVDTKKPAVPLFQPFRLREMEIANRAVMSPMCMYSAKEGVPTDFHLVHYGSRAIGGAGLIFTEMTCVSRDARITPGCAGLWNDEQEAAWRRIVDFVHGNSAAKICLQLGHAGRKGATKLMWDGMDRPLDEGGWDVFSASPLPYFPDSQVPRELDRAGMNAARDAFVASAERGERCGFDMLELHCAHGYLLASFISPLTNTRTDEYGGSLENRLRFPREIFEALRAVWPSHKPMSVRISATDWADGGITGDDAVAVARAFAEAGVDLVDVSTGQTVRDAQPIYGRMFQTPFSDQVRNEARVATMCVGNITTADQANTILAAGRADLVALGRPHLVDPFFTMRAAAWYGAKDAFCPPQYLPGMDQIFRNSVRDRQDLDELRIKAKPKTRAELKAEATKPLAAE</sequence>
<dbReference type="InterPro" id="IPR044152">
    <property type="entry name" value="YqjM-like"/>
</dbReference>
<reference evidence="4" key="1">
    <citation type="submission" date="2016-08" db="EMBL/GenBank/DDBJ databases">
        <authorList>
            <person name="Varghese N."/>
            <person name="Submissions Spin"/>
        </authorList>
    </citation>
    <scope>NUCLEOTIDE SEQUENCE [LARGE SCALE GENOMIC DNA]</scope>
    <source>
        <strain evidence="4">ERR11</strain>
    </source>
</reference>
<feature type="domain" description="FAD-binding" evidence="2">
    <location>
        <begin position="2"/>
        <end position="317"/>
    </location>
</feature>
<accession>A0A1C3WT80</accession>
<name>A0A1C3WT80_9BRAD</name>
<protein>
    <submittedName>
        <fullName evidence="3">Anthraniloyl-CoA monooxygenase</fullName>
    </submittedName>
</protein>
<dbReference type="Proteomes" id="UP000199184">
    <property type="component" value="Unassembled WGS sequence"/>
</dbReference>
<dbReference type="InterPro" id="IPR001155">
    <property type="entry name" value="OxRdtase_FMN_N"/>
</dbReference>
<dbReference type="AlphaFoldDB" id="A0A1C3WT80"/>
<dbReference type="GO" id="GO:0003959">
    <property type="term" value="F:NADPH dehydrogenase activity"/>
    <property type="evidence" value="ECO:0007669"/>
    <property type="project" value="InterPro"/>
</dbReference>
<dbReference type="InterPro" id="IPR013785">
    <property type="entry name" value="Aldolase_TIM"/>
</dbReference>
<dbReference type="SUPFAM" id="SSF51395">
    <property type="entry name" value="FMN-linked oxidoreductases"/>
    <property type="match status" value="1"/>
</dbReference>
<feature type="domain" description="NADH:flavin oxidoreductase/NADH oxidase N-terminal" evidence="1">
    <location>
        <begin position="393"/>
        <end position="725"/>
    </location>
</feature>
<dbReference type="InterPro" id="IPR036188">
    <property type="entry name" value="FAD/NAD-bd_sf"/>
</dbReference>
<proteinExistence type="predicted"/>
<keyword evidence="3" id="KW-0560">Oxidoreductase</keyword>
<organism evidence="3 4">
    <name type="scientific">Bradyrhizobium shewense</name>
    <dbReference type="NCBI Taxonomy" id="1761772"/>
    <lineage>
        <taxon>Bacteria</taxon>
        <taxon>Pseudomonadati</taxon>
        <taxon>Pseudomonadota</taxon>
        <taxon>Alphaproteobacteria</taxon>
        <taxon>Hyphomicrobiales</taxon>
        <taxon>Nitrobacteraceae</taxon>
        <taxon>Bradyrhizobium</taxon>
    </lineage>
</organism>
<dbReference type="Gene3D" id="3.20.20.70">
    <property type="entry name" value="Aldolase class I"/>
    <property type="match status" value="1"/>
</dbReference>
<keyword evidence="3" id="KW-0503">Monooxygenase</keyword>
<dbReference type="Gene3D" id="3.30.9.20">
    <property type="match status" value="1"/>
</dbReference>
<dbReference type="RefSeq" id="WP_091959425.1">
    <property type="nucleotide sequence ID" value="NZ_FMAI01000009.1"/>
</dbReference>
<dbReference type="GO" id="GO:0050661">
    <property type="term" value="F:NADP binding"/>
    <property type="evidence" value="ECO:0007669"/>
    <property type="project" value="InterPro"/>
</dbReference>
<dbReference type="PANTHER" id="PTHR43303:SF3">
    <property type="entry name" value="BLR3436 PROTEIN"/>
    <property type="match status" value="1"/>
</dbReference>
<dbReference type="Pfam" id="PF01494">
    <property type="entry name" value="FAD_binding_3"/>
    <property type="match status" value="1"/>
</dbReference>
<dbReference type="PANTHER" id="PTHR43303">
    <property type="entry name" value="NADPH DEHYDROGENASE C23G7.10C-RELATED"/>
    <property type="match status" value="1"/>
</dbReference>
<dbReference type="GO" id="GO:0010181">
    <property type="term" value="F:FMN binding"/>
    <property type="evidence" value="ECO:0007669"/>
    <property type="project" value="InterPro"/>
</dbReference>
<dbReference type="NCBIfam" id="NF006101">
    <property type="entry name" value="PRK08255.1"/>
    <property type="match status" value="1"/>
</dbReference>
<keyword evidence="4" id="KW-1185">Reference proteome</keyword>
<evidence type="ECO:0000313" key="3">
    <source>
        <dbReference type="EMBL" id="SCB43178.1"/>
    </source>
</evidence>
<dbReference type="CDD" id="cd02932">
    <property type="entry name" value="OYE_YqiM_FMN"/>
    <property type="match status" value="1"/>
</dbReference>
<dbReference type="Gene3D" id="3.50.50.60">
    <property type="entry name" value="FAD/NAD(P)-binding domain"/>
    <property type="match status" value="1"/>
</dbReference>
<evidence type="ECO:0000313" key="4">
    <source>
        <dbReference type="Proteomes" id="UP000199184"/>
    </source>
</evidence>